<dbReference type="PANTHER" id="PTHR10422">
    <property type="entry name" value="CYTOCHROME C OXIDASE SUBUNIT 1"/>
    <property type="match status" value="1"/>
</dbReference>
<evidence type="ECO:0000256" key="12">
    <source>
        <dbReference type="ARBA" id="ARBA00023008"/>
    </source>
</evidence>
<feature type="transmembrane region" description="Helical" evidence="15">
    <location>
        <begin position="813"/>
        <end position="835"/>
    </location>
</feature>
<protein>
    <submittedName>
        <fullName evidence="18">Cytochrome o ubiquinol oxidase subunit 1</fullName>
        <ecNumber evidence="18">1.10.3.-</ecNumber>
    </submittedName>
</protein>
<dbReference type="InterPro" id="IPR014207">
    <property type="entry name" value="Cyt_c_ubiqinol_oxidase_su1"/>
</dbReference>
<feature type="transmembrane region" description="Helical" evidence="15">
    <location>
        <begin position="597"/>
        <end position="630"/>
    </location>
</feature>
<feature type="transmembrane region" description="Helical" evidence="15">
    <location>
        <begin position="450"/>
        <end position="473"/>
    </location>
</feature>
<keyword evidence="19" id="KW-1185">Reference proteome</keyword>
<evidence type="ECO:0000256" key="14">
    <source>
        <dbReference type="RuleBase" id="RU000370"/>
    </source>
</evidence>
<dbReference type="InterPro" id="IPR035973">
    <property type="entry name" value="Cyt_c_oxidase_su3-like_sf"/>
</dbReference>
<dbReference type="InterPro" id="IPR023615">
    <property type="entry name" value="Cyt_c_Oxase_su1_BS"/>
</dbReference>
<dbReference type="NCBIfam" id="TIGR02843">
    <property type="entry name" value="CyoB"/>
    <property type="match status" value="1"/>
</dbReference>
<evidence type="ECO:0000256" key="8">
    <source>
        <dbReference type="ARBA" id="ARBA00022723"/>
    </source>
</evidence>
<evidence type="ECO:0000256" key="10">
    <source>
        <dbReference type="ARBA" id="ARBA00022989"/>
    </source>
</evidence>
<feature type="transmembrane region" description="Helical" evidence="15">
    <location>
        <begin position="747"/>
        <end position="767"/>
    </location>
</feature>
<dbReference type="PROSITE" id="PS50855">
    <property type="entry name" value="COX1"/>
    <property type="match status" value="1"/>
</dbReference>
<keyword evidence="6 14" id="KW-0679">Respiratory chain</keyword>
<dbReference type="InterPro" id="IPR013833">
    <property type="entry name" value="Cyt_c_oxidase_su3_a-hlx"/>
</dbReference>
<feature type="domain" description="Heme-copper oxidase subunit III family profile" evidence="16">
    <location>
        <begin position="705"/>
        <end position="881"/>
    </location>
</feature>
<evidence type="ECO:0000256" key="2">
    <source>
        <dbReference type="ARBA" id="ARBA00009578"/>
    </source>
</evidence>
<feature type="transmembrane region" description="Helical" evidence="15">
    <location>
        <begin position="101"/>
        <end position="124"/>
    </location>
</feature>
<dbReference type="Proteomes" id="UP001242480">
    <property type="component" value="Unassembled WGS sequence"/>
</dbReference>
<feature type="transmembrane region" description="Helical" evidence="15">
    <location>
        <begin position="58"/>
        <end position="81"/>
    </location>
</feature>
<feature type="transmembrane region" description="Helical" evidence="15">
    <location>
        <begin position="493"/>
        <end position="517"/>
    </location>
</feature>
<sequence length="883" mass="97782">MLGKLSWSAIPFDQPIPLVASLVVMTAVLATLGWVFAKGYAPYLWREWITSVDHKRIGVMYCGLALLMLIRGFIDALMMRAQQAIAFHSQGYLPAEHYDQIFSAHGTIMIFFVAMTFMIGLMNFAVPLQLGVRDVAFPTFNSVSLWLTASAVLLVNISLFVGEFAQTGWLVYPPLSELGFSPGVGVDYYLWAIQISGVGTLLTGVNFIATILKMRAPGMTLTRMPIFCWTALAASLLIVAAFPILTAVLGMLLLDRYLDFHFFTVGAGGNPMMYINLIWAWGHPEVYILILPAFGVFSEVISTFSGKPLFGYRSMIVATMAICVLSFMVWLHHFFTMGAGADVNGFFGITTMIIAVPTGVKIFNWLFTMWGGRVRFSPPMLWSLAFMTTFTIGGMTGVLLAVPPADFVLHNSLFLVAHFHNVVIGGVLFGAFAGYTYWFPKAFGFKLDEWWGKVAFWFWVVGFYVAFMPLYVLGLEGMTRRMQHYDVAAWHPWLVVAAIGAVLILCGIVSQIIQIVVSIRNREALRDLTGDPWDGRTLEWITGSPPPAYNFAVLPNVEGEEAYWGIKQKALEQRRLTDLPDYQAIELPKNSPTGFVVAFFAVVAGFALIWHIWWLVIVGLIGAFAVFVVFAWRDHAEYEMPAAEVARIDHQRREARIALVEGREPHISAVPHDASVAQDPHKLGPRAEPDGGWKGPATKRIITAYGFWIFLLSDFVLFSGFYASYAVLSHATAGGPNPAQLFDLKTVALETTFLLLSSVACGMATIASNVRNMLWTQVGYLITGLLGFAFLVLEVSEFAKMLAAGAGPDRSGFLSAFFALVGLHGVHVTVGLLWLGTMMAQFWAKGFRPDIMRRGLCFALFWHALDIIWVGIFTNVYLLGTSP</sequence>
<feature type="transmembrane region" description="Helical" evidence="15">
    <location>
        <begin position="774"/>
        <end position="793"/>
    </location>
</feature>
<evidence type="ECO:0000256" key="3">
    <source>
        <dbReference type="ARBA" id="ARBA00022448"/>
    </source>
</evidence>
<evidence type="ECO:0000256" key="11">
    <source>
        <dbReference type="ARBA" id="ARBA00023004"/>
    </source>
</evidence>
<keyword evidence="9 14" id="KW-0249">Electron transport</keyword>
<keyword evidence="5 14" id="KW-0349">Heme</keyword>
<feature type="domain" description="Cytochrome oxidase subunit I profile" evidence="17">
    <location>
        <begin position="39"/>
        <end position="558"/>
    </location>
</feature>
<proteinExistence type="inferred from homology"/>
<gene>
    <name evidence="18" type="ORF">QO011_003231</name>
</gene>
<dbReference type="CDD" id="cd01662">
    <property type="entry name" value="Ubiquinol_Oxidase_I"/>
    <property type="match status" value="1"/>
</dbReference>
<dbReference type="SUPFAM" id="SSF81452">
    <property type="entry name" value="Cytochrome c oxidase subunit III-like"/>
    <property type="match status" value="1"/>
</dbReference>
<evidence type="ECO:0000256" key="13">
    <source>
        <dbReference type="ARBA" id="ARBA00023136"/>
    </source>
</evidence>
<dbReference type="InterPro" id="IPR000883">
    <property type="entry name" value="Cyt_C_Oxase_1"/>
</dbReference>
<keyword evidence="11" id="KW-0408">Iron</keyword>
<dbReference type="GO" id="GO:0016491">
    <property type="term" value="F:oxidoreductase activity"/>
    <property type="evidence" value="ECO:0007669"/>
    <property type="project" value="UniProtKB-KW"/>
</dbReference>
<keyword evidence="18" id="KW-0560">Oxidoreductase</keyword>
<feature type="transmembrane region" description="Helical" evidence="15">
    <location>
        <begin position="856"/>
        <end position="878"/>
    </location>
</feature>
<accession>A0ABU0J7H1</accession>
<feature type="transmembrane region" description="Helical" evidence="15">
    <location>
        <begin position="414"/>
        <end position="438"/>
    </location>
</feature>
<reference evidence="18 19" key="1">
    <citation type="submission" date="2023-07" db="EMBL/GenBank/DDBJ databases">
        <title>Genomic Encyclopedia of Type Strains, Phase IV (KMG-IV): sequencing the most valuable type-strain genomes for metagenomic binning, comparative biology and taxonomic classification.</title>
        <authorList>
            <person name="Goeker M."/>
        </authorList>
    </citation>
    <scope>NUCLEOTIDE SEQUENCE [LARGE SCALE GENOMIC DNA]</scope>
    <source>
        <strain evidence="18 19">DSM 19619</strain>
    </source>
</reference>
<feature type="transmembrane region" description="Helical" evidence="15">
    <location>
        <begin position="704"/>
        <end position="727"/>
    </location>
</feature>
<dbReference type="CDD" id="cd02863">
    <property type="entry name" value="Ubiquinol_oxidase_III"/>
    <property type="match status" value="1"/>
</dbReference>
<comment type="caution">
    <text evidence="18">The sequence shown here is derived from an EMBL/GenBank/DDBJ whole genome shotgun (WGS) entry which is preliminary data.</text>
</comment>
<dbReference type="InterPro" id="IPR036927">
    <property type="entry name" value="Cyt_c_oxase-like_su1_sf"/>
</dbReference>
<feature type="transmembrane region" description="Helical" evidence="15">
    <location>
        <begin position="343"/>
        <end position="367"/>
    </location>
</feature>
<dbReference type="Gene3D" id="1.20.120.80">
    <property type="entry name" value="Cytochrome c oxidase, subunit III, four-helix bundle"/>
    <property type="match status" value="1"/>
</dbReference>
<feature type="transmembrane region" description="Helical" evidence="15">
    <location>
        <begin position="224"/>
        <end position="254"/>
    </location>
</feature>
<evidence type="ECO:0000256" key="5">
    <source>
        <dbReference type="ARBA" id="ARBA00022617"/>
    </source>
</evidence>
<feature type="transmembrane region" description="Helical" evidence="15">
    <location>
        <begin position="379"/>
        <end position="402"/>
    </location>
</feature>
<dbReference type="SUPFAM" id="SSF81442">
    <property type="entry name" value="Cytochrome c oxidase subunit I-like"/>
    <property type="match status" value="1"/>
</dbReference>
<keyword evidence="10 15" id="KW-1133">Transmembrane helix</keyword>
<organism evidence="18 19">
    <name type="scientific">Labrys wisconsinensis</name>
    <dbReference type="NCBI Taxonomy" id="425677"/>
    <lineage>
        <taxon>Bacteria</taxon>
        <taxon>Pseudomonadati</taxon>
        <taxon>Pseudomonadota</taxon>
        <taxon>Alphaproteobacteria</taxon>
        <taxon>Hyphomicrobiales</taxon>
        <taxon>Xanthobacteraceae</taxon>
        <taxon>Labrys</taxon>
    </lineage>
</organism>
<dbReference type="InterPro" id="IPR023616">
    <property type="entry name" value="Cyt_c_oxase-like_su1_dom"/>
</dbReference>
<dbReference type="EC" id="1.10.3.-" evidence="18"/>
<keyword evidence="4" id="KW-1003">Cell membrane</keyword>
<evidence type="ECO:0000313" key="19">
    <source>
        <dbReference type="Proteomes" id="UP001242480"/>
    </source>
</evidence>
<dbReference type="PRINTS" id="PR01165">
    <property type="entry name" value="CYCOXIDASEI"/>
</dbReference>
<keyword evidence="13 15" id="KW-0472">Membrane</keyword>
<dbReference type="InterPro" id="IPR000298">
    <property type="entry name" value="Cyt_c_oxidase-like_su3"/>
</dbReference>
<dbReference type="InterPro" id="IPR033946">
    <property type="entry name" value="Ubiquinol_oxase_su3_dom"/>
</dbReference>
<dbReference type="PROSITE" id="PS50253">
    <property type="entry name" value="COX3"/>
    <property type="match status" value="1"/>
</dbReference>
<keyword evidence="7 14" id="KW-0812">Transmembrane</keyword>
<evidence type="ECO:0000313" key="18">
    <source>
        <dbReference type="EMBL" id="MDQ0470215.1"/>
    </source>
</evidence>
<evidence type="ECO:0000256" key="4">
    <source>
        <dbReference type="ARBA" id="ARBA00022475"/>
    </source>
</evidence>
<feature type="transmembrane region" description="Helical" evidence="15">
    <location>
        <begin position="16"/>
        <end position="37"/>
    </location>
</feature>
<evidence type="ECO:0000256" key="9">
    <source>
        <dbReference type="ARBA" id="ARBA00022982"/>
    </source>
</evidence>
<keyword evidence="3 14" id="KW-0813">Transport</keyword>
<comment type="subcellular location">
    <subcellularLocation>
        <location evidence="1">Cell membrane</location>
        <topology evidence="1">Multi-pass membrane protein</topology>
    </subcellularLocation>
</comment>
<dbReference type="Pfam" id="PF00115">
    <property type="entry name" value="COX1"/>
    <property type="match status" value="1"/>
</dbReference>
<dbReference type="PROSITE" id="PS00077">
    <property type="entry name" value="COX1_CUB"/>
    <property type="match status" value="1"/>
</dbReference>
<dbReference type="PANTHER" id="PTHR10422:SF35">
    <property type="entry name" value="CYTOCHROME BO(3) UBIQUINOL OXIDASE SUBUNIT 1"/>
    <property type="match status" value="1"/>
</dbReference>
<evidence type="ECO:0000256" key="6">
    <source>
        <dbReference type="ARBA" id="ARBA00022660"/>
    </source>
</evidence>
<evidence type="ECO:0000256" key="7">
    <source>
        <dbReference type="ARBA" id="ARBA00022692"/>
    </source>
</evidence>
<name>A0ABU0J7H1_9HYPH</name>
<feature type="transmembrane region" description="Helical" evidence="15">
    <location>
        <begin position="145"/>
        <end position="169"/>
    </location>
</feature>
<dbReference type="EMBL" id="JAUSVX010000005">
    <property type="protein sequence ID" value="MDQ0470215.1"/>
    <property type="molecule type" value="Genomic_DNA"/>
</dbReference>
<evidence type="ECO:0000259" key="16">
    <source>
        <dbReference type="PROSITE" id="PS50253"/>
    </source>
</evidence>
<comment type="similarity">
    <text evidence="2 14">Belongs to the heme-copper respiratory oxidase family.</text>
</comment>
<evidence type="ECO:0000256" key="1">
    <source>
        <dbReference type="ARBA" id="ARBA00004651"/>
    </source>
</evidence>
<feature type="transmembrane region" description="Helical" evidence="15">
    <location>
        <begin position="310"/>
        <end position="331"/>
    </location>
</feature>
<evidence type="ECO:0000256" key="15">
    <source>
        <dbReference type="SAM" id="Phobius"/>
    </source>
</evidence>
<keyword evidence="12" id="KW-0186">Copper</keyword>
<dbReference type="Gene3D" id="1.20.210.10">
    <property type="entry name" value="Cytochrome c oxidase-like, subunit I domain"/>
    <property type="match status" value="1"/>
</dbReference>
<feature type="transmembrane region" description="Helical" evidence="15">
    <location>
        <begin position="189"/>
        <end position="212"/>
    </location>
</feature>
<dbReference type="Pfam" id="PF00510">
    <property type="entry name" value="COX3"/>
    <property type="match status" value="1"/>
</dbReference>
<evidence type="ECO:0000259" key="17">
    <source>
        <dbReference type="PROSITE" id="PS50855"/>
    </source>
</evidence>
<keyword evidence="8" id="KW-0479">Metal-binding</keyword>